<dbReference type="InterPro" id="IPR005123">
    <property type="entry name" value="Oxoglu/Fe-dep_dioxygenase_dom"/>
</dbReference>
<evidence type="ECO:0000313" key="7">
    <source>
        <dbReference type="Proteomes" id="UP001642360"/>
    </source>
</evidence>
<evidence type="ECO:0000256" key="2">
    <source>
        <dbReference type="ARBA" id="ARBA00022723"/>
    </source>
</evidence>
<dbReference type="Gene3D" id="2.60.120.330">
    <property type="entry name" value="B-lactam Antibiotic, Isopenicillin N Synthase, Chain"/>
    <property type="match status" value="1"/>
</dbReference>
<dbReference type="GO" id="GO:0046872">
    <property type="term" value="F:metal ion binding"/>
    <property type="evidence" value="ECO:0007669"/>
    <property type="project" value="UniProtKB-KW"/>
</dbReference>
<evidence type="ECO:0000313" key="6">
    <source>
        <dbReference type="EMBL" id="CAK9163794.1"/>
    </source>
</evidence>
<dbReference type="EMBL" id="CAUOFW020004093">
    <property type="protein sequence ID" value="CAK9163794.1"/>
    <property type="molecule type" value="Genomic_DNA"/>
</dbReference>
<dbReference type="PROSITE" id="PS51471">
    <property type="entry name" value="FE2OG_OXY"/>
    <property type="match status" value="1"/>
</dbReference>
<evidence type="ECO:0000259" key="5">
    <source>
        <dbReference type="PROSITE" id="PS51471"/>
    </source>
</evidence>
<feature type="domain" description="Fe2OG dioxygenase" evidence="5">
    <location>
        <begin position="171"/>
        <end position="274"/>
    </location>
</feature>
<dbReference type="GO" id="GO:0016705">
    <property type="term" value="F:oxidoreductase activity, acting on paired donors, with incorporation or reduction of molecular oxygen"/>
    <property type="evidence" value="ECO:0007669"/>
    <property type="project" value="UniProtKB-ARBA"/>
</dbReference>
<sequence>METLVSSWFKDQSLPENYVFPPETRPGEAIVPVSKNIPIIDLGKSVVGHDHRNNTVQQILNAAQKFGFFQVNNHGVSERQNVYSKDPRKGCSLYTSSYNYDNEEIHFWRDNLRHPSHPLDEVIHLWPEKPTRYRDVVGTYSVEVRNLSLRILDLICEGLGLQPGYFGDEFTNVQLLSVNHYPPCPNPSLTLGLSKHSDPNLITILLQGEVNGLQVFKDGQWIGVEPLPSAFVDNIGYQFQQNYRTSKALVNECKPPLYRAFRYGEFLNTYKAVKGDTEAALKPYKLD</sequence>
<evidence type="ECO:0000256" key="1">
    <source>
        <dbReference type="ARBA" id="ARBA00008056"/>
    </source>
</evidence>
<dbReference type="InterPro" id="IPR026992">
    <property type="entry name" value="DIOX_N"/>
</dbReference>
<protein>
    <recommendedName>
        <fullName evidence="5">Fe2OG dioxygenase domain-containing protein</fullName>
    </recommendedName>
</protein>
<dbReference type="Pfam" id="PF03171">
    <property type="entry name" value="2OG-FeII_Oxy"/>
    <property type="match status" value="1"/>
</dbReference>
<dbReference type="InterPro" id="IPR050295">
    <property type="entry name" value="Plant_2OG-oxidoreductases"/>
</dbReference>
<dbReference type="Pfam" id="PF14226">
    <property type="entry name" value="DIOX_N"/>
    <property type="match status" value="1"/>
</dbReference>
<keyword evidence="2 4" id="KW-0479">Metal-binding</keyword>
<dbReference type="AlphaFoldDB" id="A0ABC8T8J6"/>
<evidence type="ECO:0000256" key="3">
    <source>
        <dbReference type="ARBA" id="ARBA00023004"/>
    </source>
</evidence>
<comment type="similarity">
    <text evidence="1 4">Belongs to the iron/ascorbate-dependent oxidoreductase family.</text>
</comment>
<keyword evidence="4" id="KW-0560">Oxidoreductase</keyword>
<dbReference type="InterPro" id="IPR027443">
    <property type="entry name" value="IPNS-like_sf"/>
</dbReference>
<dbReference type="PANTHER" id="PTHR47991">
    <property type="entry name" value="OXOGLUTARATE/IRON-DEPENDENT DIOXYGENASE"/>
    <property type="match status" value="1"/>
</dbReference>
<dbReference type="Proteomes" id="UP001642360">
    <property type="component" value="Unassembled WGS sequence"/>
</dbReference>
<dbReference type="SUPFAM" id="SSF51197">
    <property type="entry name" value="Clavaminate synthase-like"/>
    <property type="match status" value="1"/>
</dbReference>
<keyword evidence="3 4" id="KW-0408">Iron</keyword>
<comment type="caution">
    <text evidence="6">The sequence shown here is derived from an EMBL/GenBank/DDBJ whole genome shotgun (WGS) entry which is preliminary data.</text>
</comment>
<name>A0ABC8T8J6_9AQUA</name>
<evidence type="ECO:0000256" key="4">
    <source>
        <dbReference type="RuleBase" id="RU003682"/>
    </source>
</evidence>
<proteinExistence type="inferred from homology"/>
<keyword evidence="7" id="KW-1185">Reference proteome</keyword>
<accession>A0ABC8T8J6</accession>
<reference evidence="6 7" key="1">
    <citation type="submission" date="2024-02" db="EMBL/GenBank/DDBJ databases">
        <authorList>
            <person name="Vignale AGUSTIN F."/>
            <person name="Sosa J E."/>
            <person name="Modenutti C."/>
        </authorList>
    </citation>
    <scope>NUCLEOTIDE SEQUENCE [LARGE SCALE GENOMIC DNA]</scope>
</reference>
<dbReference type="InterPro" id="IPR044861">
    <property type="entry name" value="IPNS-like_FE2OG_OXY"/>
</dbReference>
<organism evidence="6 7">
    <name type="scientific">Ilex paraguariensis</name>
    <name type="common">yerba mate</name>
    <dbReference type="NCBI Taxonomy" id="185542"/>
    <lineage>
        <taxon>Eukaryota</taxon>
        <taxon>Viridiplantae</taxon>
        <taxon>Streptophyta</taxon>
        <taxon>Embryophyta</taxon>
        <taxon>Tracheophyta</taxon>
        <taxon>Spermatophyta</taxon>
        <taxon>Magnoliopsida</taxon>
        <taxon>eudicotyledons</taxon>
        <taxon>Gunneridae</taxon>
        <taxon>Pentapetalae</taxon>
        <taxon>asterids</taxon>
        <taxon>campanulids</taxon>
        <taxon>Aquifoliales</taxon>
        <taxon>Aquifoliaceae</taxon>
        <taxon>Ilex</taxon>
    </lineage>
</organism>
<gene>
    <name evidence="6" type="ORF">ILEXP_LOCUS32855</name>
</gene>